<accession>A0A7K0D1D3</accession>
<evidence type="ECO:0000256" key="1">
    <source>
        <dbReference type="SAM" id="Phobius"/>
    </source>
</evidence>
<organism evidence="2 3">
    <name type="scientific">Nocardia macrotermitis</name>
    <dbReference type="NCBI Taxonomy" id="2585198"/>
    <lineage>
        <taxon>Bacteria</taxon>
        <taxon>Bacillati</taxon>
        <taxon>Actinomycetota</taxon>
        <taxon>Actinomycetes</taxon>
        <taxon>Mycobacteriales</taxon>
        <taxon>Nocardiaceae</taxon>
        <taxon>Nocardia</taxon>
    </lineage>
</organism>
<feature type="transmembrane region" description="Helical" evidence="1">
    <location>
        <begin position="77"/>
        <end position="105"/>
    </location>
</feature>
<feature type="transmembrane region" description="Helical" evidence="1">
    <location>
        <begin position="20"/>
        <end position="39"/>
    </location>
</feature>
<dbReference type="Proteomes" id="UP000438448">
    <property type="component" value="Unassembled WGS sequence"/>
</dbReference>
<evidence type="ECO:0000313" key="2">
    <source>
        <dbReference type="EMBL" id="MQY19498.1"/>
    </source>
</evidence>
<evidence type="ECO:0000313" key="3">
    <source>
        <dbReference type="Proteomes" id="UP000438448"/>
    </source>
</evidence>
<keyword evidence="3" id="KW-1185">Reference proteome</keyword>
<dbReference type="AlphaFoldDB" id="A0A7K0D1D3"/>
<dbReference type="EMBL" id="WEGK01000004">
    <property type="protein sequence ID" value="MQY19498.1"/>
    <property type="molecule type" value="Genomic_DNA"/>
</dbReference>
<keyword evidence="1" id="KW-0812">Transmembrane</keyword>
<feature type="transmembrane region" description="Helical" evidence="1">
    <location>
        <begin position="46"/>
        <end position="65"/>
    </location>
</feature>
<keyword evidence="1" id="KW-0472">Membrane</keyword>
<keyword evidence="1" id="KW-1133">Transmembrane helix</keyword>
<sequence>MVAAAVGSALESDWGARILVDGWCGIQGGLLGLLLAVLIRQRSDRVIRAWFLSLCVLGVGGYVAFRLTTSGADGENIGLGMVALVATMVGLSGIFGTVAVVVGGLRRGAESPADRPSDGS</sequence>
<reference evidence="2 3" key="1">
    <citation type="submission" date="2019-10" db="EMBL/GenBank/DDBJ databases">
        <title>Nocardia macrotermitis sp. nov. and Nocardia aurantia sp. nov., isolated from the gut of fungus growing-termite Macrotermes natalensis.</title>
        <authorList>
            <person name="Benndorf R."/>
            <person name="Schwitalla J."/>
            <person name="Martin K."/>
            <person name="De Beer W."/>
            <person name="Kaster A.-K."/>
            <person name="Vollmers J."/>
            <person name="Poulsen M."/>
            <person name="Beemelmanns C."/>
        </authorList>
    </citation>
    <scope>NUCLEOTIDE SEQUENCE [LARGE SCALE GENOMIC DNA]</scope>
    <source>
        <strain evidence="2 3">RB20</strain>
    </source>
</reference>
<proteinExistence type="predicted"/>
<protein>
    <submittedName>
        <fullName evidence="2">Uncharacterized protein</fullName>
    </submittedName>
</protein>
<comment type="caution">
    <text evidence="2">The sequence shown here is derived from an EMBL/GenBank/DDBJ whole genome shotgun (WGS) entry which is preliminary data.</text>
</comment>
<name>A0A7K0D1D3_9NOCA</name>
<gene>
    <name evidence="2" type="ORF">NRB20_25880</name>
</gene>
<dbReference type="RefSeq" id="WP_153410224.1">
    <property type="nucleotide sequence ID" value="NZ_WEGK01000004.1"/>
</dbReference>